<protein>
    <submittedName>
        <fullName evidence="1">Uncharacterized protein</fullName>
    </submittedName>
</protein>
<organism evidence="1">
    <name type="scientific">viral metagenome</name>
    <dbReference type="NCBI Taxonomy" id="1070528"/>
    <lineage>
        <taxon>unclassified sequences</taxon>
        <taxon>metagenomes</taxon>
        <taxon>organismal metagenomes</taxon>
    </lineage>
</organism>
<accession>A0A6H1ZDP5</accession>
<gene>
    <name evidence="1" type="ORF">TM448A00204_0055</name>
    <name evidence="2" type="ORF">TM448B00128_0005</name>
</gene>
<evidence type="ECO:0000313" key="1">
    <source>
        <dbReference type="EMBL" id="QJA45310.1"/>
    </source>
</evidence>
<evidence type="ECO:0000313" key="2">
    <source>
        <dbReference type="EMBL" id="QJH93630.1"/>
    </source>
</evidence>
<proteinExistence type="predicted"/>
<dbReference type="EMBL" id="MT143988">
    <property type="protein sequence ID" value="QJA45310.1"/>
    <property type="molecule type" value="Genomic_DNA"/>
</dbReference>
<sequence>MKEDMKSIHFLVPRPLYEEFKTSFPEVGLMKILFTKFMQLAIEGAGEKDCFVKSIYREALEREEEEENL</sequence>
<dbReference type="EMBL" id="MT144590">
    <property type="protein sequence ID" value="QJH93630.1"/>
    <property type="molecule type" value="Genomic_DNA"/>
</dbReference>
<dbReference type="AlphaFoldDB" id="A0A6H1ZDP5"/>
<name>A0A6H1ZDP5_9ZZZZ</name>
<reference evidence="1" key="1">
    <citation type="submission" date="2020-03" db="EMBL/GenBank/DDBJ databases">
        <title>The deep terrestrial virosphere.</title>
        <authorList>
            <person name="Holmfeldt K."/>
            <person name="Nilsson E."/>
            <person name="Simone D."/>
            <person name="Lopez-Fernandez M."/>
            <person name="Wu X."/>
            <person name="de Brujin I."/>
            <person name="Lundin D."/>
            <person name="Andersson A."/>
            <person name="Bertilsson S."/>
            <person name="Dopson M."/>
        </authorList>
    </citation>
    <scope>NUCLEOTIDE SEQUENCE</scope>
    <source>
        <strain evidence="1">TM448A00204</strain>
        <strain evidence="2">TM448B00128</strain>
    </source>
</reference>